<keyword evidence="3" id="KW-1185">Reference proteome</keyword>
<evidence type="ECO:0000313" key="2">
    <source>
        <dbReference type="EMBL" id="KAK7885956.1"/>
    </source>
</evidence>
<reference evidence="3" key="1">
    <citation type="submission" date="2024-04" db="EMBL/GenBank/DDBJ databases">
        <title>Salinicola lusitanus LLJ914,a marine bacterium isolated from the Okinawa Trough.</title>
        <authorList>
            <person name="Li J."/>
        </authorList>
    </citation>
    <scope>NUCLEOTIDE SEQUENCE [LARGE SCALE GENOMIC DNA]</scope>
</reference>
<sequence length="187" mass="19496">MDCTIKEALSVVSQDQAIFDPSFGSTSLLQMKAELTQSPPPAETEWTTGGAVNSSKRSEHVNGTRRESPVDCSVTKRSRHISSDGSMSYQPYSPQSSNVTPTSRSPPGGRASLSYPTSGSPPGGRNTVTYPTSGSPPGGRNTIAYPTSGSSPGVDLQCRIPAPARLLGAETQCRTPAPALLLGAETQ</sequence>
<name>A0AAW0N5D2_9GOBI</name>
<evidence type="ECO:0000256" key="1">
    <source>
        <dbReference type="SAM" id="MobiDB-lite"/>
    </source>
</evidence>
<feature type="compositionally biased region" description="Polar residues" evidence="1">
    <location>
        <begin position="114"/>
        <end position="135"/>
    </location>
</feature>
<feature type="region of interest" description="Disordered" evidence="1">
    <location>
        <begin position="34"/>
        <end position="156"/>
    </location>
</feature>
<protein>
    <submittedName>
        <fullName evidence="2">Uncharacterized protein</fullName>
    </submittedName>
</protein>
<dbReference type="AlphaFoldDB" id="A0AAW0N5D2"/>
<feature type="compositionally biased region" description="Basic and acidic residues" evidence="1">
    <location>
        <begin position="56"/>
        <end position="69"/>
    </location>
</feature>
<gene>
    <name evidence="2" type="ORF">WMY93_025577</name>
</gene>
<evidence type="ECO:0000313" key="3">
    <source>
        <dbReference type="Proteomes" id="UP001460270"/>
    </source>
</evidence>
<dbReference type="Proteomes" id="UP001460270">
    <property type="component" value="Unassembled WGS sequence"/>
</dbReference>
<organism evidence="2 3">
    <name type="scientific">Mugilogobius chulae</name>
    <name type="common">yellowstripe goby</name>
    <dbReference type="NCBI Taxonomy" id="88201"/>
    <lineage>
        <taxon>Eukaryota</taxon>
        <taxon>Metazoa</taxon>
        <taxon>Chordata</taxon>
        <taxon>Craniata</taxon>
        <taxon>Vertebrata</taxon>
        <taxon>Euteleostomi</taxon>
        <taxon>Actinopterygii</taxon>
        <taxon>Neopterygii</taxon>
        <taxon>Teleostei</taxon>
        <taxon>Neoteleostei</taxon>
        <taxon>Acanthomorphata</taxon>
        <taxon>Gobiaria</taxon>
        <taxon>Gobiiformes</taxon>
        <taxon>Gobioidei</taxon>
        <taxon>Gobiidae</taxon>
        <taxon>Gobionellinae</taxon>
        <taxon>Mugilogobius</taxon>
    </lineage>
</organism>
<feature type="compositionally biased region" description="Polar residues" evidence="1">
    <location>
        <begin position="45"/>
        <end position="55"/>
    </location>
</feature>
<dbReference type="EMBL" id="JBBPFD010000019">
    <property type="protein sequence ID" value="KAK7885956.1"/>
    <property type="molecule type" value="Genomic_DNA"/>
</dbReference>
<comment type="caution">
    <text evidence="2">The sequence shown here is derived from an EMBL/GenBank/DDBJ whole genome shotgun (WGS) entry which is preliminary data.</text>
</comment>
<feature type="compositionally biased region" description="Low complexity" evidence="1">
    <location>
        <begin position="88"/>
        <end position="97"/>
    </location>
</feature>
<accession>A0AAW0N5D2</accession>
<proteinExistence type="predicted"/>